<sequence length="90" mass="10259">MDKPILEKDGTKSDFENTIQWYVAVHSHPLNKRNYSYAIAIDNVLERNPFPIADFDSCLFGCYESAHQALNAAVEEANKKVVPPKILHNR</sequence>
<dbReference type="RefSeq" id="WP_190471411.1">
    <property type="nucleotide sequence ID" value="NZ_JACJSG010000013.1"/>
</dbReference>
<gene>
    <name evidence="1" type="ORF">H6G83_11245</name>
</gene>
<keyword evidence="2" id="KW-1185">Reference proteome</keyword>
<dbReference type="Proteomes" id="UP000661112">
    <property type="component" value="Unassembled WGS sequence"/>
</dbReference>
<proteinExistence type="predicted"/>
<organism evidence="1 2">
    <name type="scientific">Anabaena azotica FACHB-119</name>
    <dbReference type="NCBI Taxonomy" id="947527"/>
    <lineage>
        <taxon>Bacteria</taxon>
        <taxon>Bacillati</taxon>
        <taxon>Cyanobacteriota</taxon>
        <taxon>Cyanophyceae</taxon>
        <taxon>Nostocales</taxon>
        <taxon>Nostocaceae</taxon>
        <taxon>Anabaena</taxon>
        <taxon>Anabaena azotica</taxon>
    </lineage>
</organism>
<comment type="caution">
    <text evidence="1">The sequence shown here is derived from an EMBL/GenBank/DDBJ whole genome shotgun (WGS) entry which is preliminary data.</text>
</comment>
<evidence type="ECO:0000313" key="2">
    <source>
        <dbReference type="Proteomes" id="UP000661112"/>
    </source>
</evidence>
<protein>
    <submittedName>
        <fullName evidence="1">Uncharacterized protein</fullName>
    </submittedName>
</protein>
<dbReference type="EMBL" id="JACJSG010000013">
    <property type="protein sequence ID" value="MBD2501168.1"/>
    <property type="molecule type" value="Genomic_DNA"/>
</dbReference>
<accession>A0ABR8D1Z4</accession>
<reference evidence="1 2" key="1">
    <citation type="journal article" date="2020" name="ISME J.">
        <title>Comparative genomics reveals insights into cyanobacterial evolution and habitat adaptation.</title>
        <authorList>
            <person name="Chen M.Y."/>
            <person name="Teng W.K."/>
            <person name="Zhao L."/>
            <person name="Hu C.X."/>
            <person name="Zhou Y.K."/>
            <person name="Han B.P."/>
            <person name="Song L.R."/>
            <person name="Shu W.S."/>
        </authorList>
    </citation>
    <scope>NUCLEOTIDE SEQUENCE [LARGE SCALE GENOMIC DNA]</scope>
    <source>
        <strain evidence="1 2">FACHB-119</strain>
    </source>
</reference>
<evidence type="ECO:0000313" key="1">
    <source>
        <dbReference type="EMBL" id="MBD2501168.1"/>
    </source>
</evidence>
<name>A0ABR8D1Z4_9NOST</name>